<keyword evidence="3" id="KW-0863">Zinc-finger</keyword>
<dbReference type="GO" id="GO:0005634">
    <property type="term" value="C:nucleus"/>
    <property type="evidence" value="ECO:0007669"/>
    <property type="project" value="TreeGrafter"/>
</dbReference>
<evidence type="ECO:0000259" key="6">
    <source>
        <dbReference type="PROSITE" id="PS50157"/>
    </source>
</evidence>
<dbReference type="SMART" id="SM00355">
    <property type="entry name" value="ZnF_C2H2"/>
    <property type="match status" value="5"/>
</dbReference>
<evidence type="ECO:0000313" key="7">
    <source>
        <dbReference type="EMBL" id="KAG5441389.1"/>
    </source>
</evidence>
<keyword evidence="8" id="KW-1185">Reference proteome</keyword>
<gene>
    <name evidence="7" type="ORF">CSKR_111738</name>
</gene>
<dbReference type="InterPro" id="IPR013087">
    <property type="entry name" value="Znf_C2H2_type"/>
</dbReference>
<dbReference type="SUPFAM" id="SSF57667">
    <property type="entry name" value="beta-beta-alpha zinc fingers"/>
    <property type="match status" value="3"/>
</dbReference>
<feature type="domain" description="C2H2-type" evidence="6">
    <location>
        <begin position="382"/>
        <end position="410"/>
    </location>
</feature>
<dbReference type="PANTHER" id="PTHR24379:SF127">
    <property type="entry name" value="BLOODY FINGERS-RELATED"/>
    <property type="match status" value="1"/>
</dbReference>
<dbReference type="GO" id="GO:0008270">
    <property type="term" value="F:zinc ion binding"/>
    <property type="evidence" value="ECO:0007669"/>
    <property type="project" value="UniProtKB-KW"/>
</dbReference>
<dbReference type="GO" id="GO:0000977">
    <property type="term" value="F:RNA polymerase II transcription regulatory region sequence-specific DNA binding"/>
    <property type="evidence" value="ECO:0007669"/>
    <property type="project" value="TreeGrafter"/>
</dbReference>
<dbReference type="PROSITE" id="PS50157">
    <property type="entry name" value="ZINC_FINGER_C2H2_2"/>
    <property type="match status" value="5"/>
</dbReference>
<dbReference type="STRING" id="79923.A0A3R7CPD7"/>
<dbReference type="InParanoid" id="A0A3R7CPD7"/>
<dbReference type="InterPro" id="IPR036236">
    <property type="entry name" value="Znf_C2H2_sf"/>
</dbReference>
<evidence type="ECO:0000256" key="3">
    <source>
        <dbReference type="ARBA" id="ARBA00022771"/>
    </source>
</evidence>
<evidence type="ECO:0000313" key="8">
    <source>
        <dbReference type="Proteomes" id="UP000286415"/>
    </source>
</evidence>
<dbReference type="Gene3D" id="3.30.160.60">
    <property type="entry name" value="Classic Zinc Finger"/>
    <property type="match status" value="4"/>
</dbReference>
<feature type="compositionally biased region" description="Basic and acidic residues" evidence="5">
    <location>
        <begin position="403"/>
        <end position="414"/>
    </location>
</feature>
<evidence type="ECO:0000256" key="2">
    <source>
        <dbReference type="ARBA" id="ARBA00022737"/>
    </source>
</evidence>
<proteinExistence type="predicted"/>
<dbReference type="EMBL" id="NIRI02000077">
    <property type="protein sequence ID" value="KAG5441389.1"/>
    <property type="molecule type" value="Genomic_DNA"/>
</dbReference>
<evidence type="ECO:0000256" key="1">
    <source>
        <dbReference type="ARBA" id="ARBA00022723"/>
    </source>
</evidence>
<feature type="region of interest" description="Disordered" evidence="5">
    <location>
        <begin position="398"/>
        <end position="421"/>
    </location>
</feature>
<organism evidence="7 8">
    <name type="scientific">Clonorchis sinensis</name>
    <name type="common">Chinese liver fluke</name>
    <dbReference type="NCBI Taxonomy" id="79923"/>
    <lineage>
        <taxon>Eukaryota</taxon>
        <taxon>Metazoa</taxon>
        <taxon>Spiralia</taxon>
        <taxon>Lophotrochozoa</taxon>
        <taxon>Platyhelminthes</taxon>
        <taxon>Trematoda</taxon>
        <taxon>Digenea</taxon>
        <taxon>Opisthorchiida</taxon>
        <taxon>Opisthorchiata</taxon>
        <taxon>Opisthorchiidae</taxon>
        <taxon>Clonorchis</taxon>
    </lineage>
</organism>
<keyword evidence="1" id="KW-0479">Metal-binding</keyword>
<feature type="domain" description="C2H2-type" evidence="6">
    <location>
        <begin position="278"/>
        <end position="306"/>
    </location>
</feature>
<keyword evidence="4" id="KW-0862">Zinc</keyword>
<reference evidence="7 8" key="2">
    <citation type="journal article" date="2021" name="Genomics">
        <title>High-quality reference genome for Clonorchis sinensis.</title>
        <authorList>
            <person name="Young N.D."/>
            <person name="Stroehlein A.J."/>
            <person name="Kinkar L."/>
            <person name="Wang T."/>
            <person name="Sohn W.M."/>
            <person name="Chang B.C.H."/>
            <person name="Kaur P."/>
            <person name="Weisz D."/>
            <person name="Dudchenko O."/>
            <person name="Aiden E.L."/>
            <person name="Korhonen P.K."/>
            <person name="Gasser R.B."/>
        </authorList>
    </citation>
    <scope>NUCLEOTIDE SEQUENCE [LARGE SCALE GENOMIC DNA]</scope>
    <source>
        <strain evidence="7">Cs-k2</strain>
    </source>
</reference>
<dbReference type="GO" id="GO:0000981">
    <property type="term" value="F:DNA-binding transcription factor activity, RNA polymerase II-specific"/>
    <property type="evidence" value="ECO:0007669"/>
    <property type="project" value="TreeGrafter"/>
</dbReference>
<dbReference type="AlphaFoldDB" id="A0A3R7CPD7"/>
<reference evidence="7 8" key="1">
    <citation type="journal article" date="2018" name="Biotechnol. Adv.">
        <title>Improved genomic resources and new bioinformatic workflow for the carcinogenic parasite Clonorchis sinensis: Biotechnological implications.</title>
        <authorList>
            <person name="Wang D."/>
            <person name="Korhonen P.K."/>
            <person name="Gasser R.B."/>
            <person name="Young N.D."/>
        </authorList>
    </citation>
    <scope>NUCLEOTIDE SEQUENCE [LARGE SCALE GENOMIC DNA]</scope>
    <source>
        <strain evidence="7">Cs-k2</strain>
    </source>
</reference>
<feature type="domain" description="C2H2-type" evidence="6">
    <location>
        <begin position="353"/>
        <end position="381"/>
    </location>
</feature>
<protein>
    <recommendedName>
        <fullName evidence="6">C2H2-type domain-containing protein</fullName>
    </recommendedName>
</protein>
<comment type="caution">
    <text evidence="7">The sequence shown here is derived from an EMBL/GenBank/DDBJ whole genome shotgun (WGS) entry which is preliminary data.</text>
</comment>
<evidence type="ECO:0000256" key="4">
    <source>
        <dbReference type="ARBA" id="ARBA00022833"/>
    </source>
</evidence>
<dbReference type="Pfam" id="PF00096">
    <property type="entry name" value="zf-C2H2"/>
    <property type="match status" value="5"/>
</dbReference>
<feature type="domain" description="C2H2-type" evidence="6">
    <location>
        <begin position="250"/>
        <end position="277"/>
    </location>
</feature>
<dbReference type="OrthoDB" id="40579at2759"/>
<sequence>MEEILIVSYQIGKGASRAALLDLCRLVWSLQTNTSHIISRVGKLSIITTTAAAAAMKRILPIKWASNIFPRSLKRHLLIQTTVVLVIIEPVNTACSPTLTTQMTSGDVRDLVASMHTQMEYPGVLCNQVHLIRITPGDSRVTVVCWAFENPPPTAFDKRVDFIGAVWIELITKGTQMGPPLLYRPEVTDADEACERTSENTISVTVKVQGEIGENAQPSASKSAAIATKDAVSPGNSSILVEPVGQTWTGQCPVCRRVFRHPSHFIRHQKSHTTRRDFKCRICESAYKDSFNLAKHMRTRHVGESVPLKRSSRAQMYASERAGHPCPECGKHFKSWRSLKKHRRTMHPEGMRHLCEECGVSFPRELHLKKHIRQVHERERKCICPHCGKSLTRSRNLPRHIRNVHEGDKADEKPVGQQHSF</sequence>
<keyword evidence="2" id="KW-0677">Repeat</keyword>
<dbReference type="PANTHER" id="PTHR24379">
    <property type="entry name" value="KRAB AND ZINC FINGER DOMAIN-CONTAINING"/>
    <property type="match status" value="1"/>
</dbReference>
<dbReference type="PROSITE" id="PS00028">
    <property type="entry name" value="ZINC_FINGER_C2H2_1"/>
    <property type="match status" value="5"/>
</dbReference>
<accession>A0A3R7CPD7</accession>
<feature type="domain" description="C2H2-type" evidence="6">
    <location>
        <begin position="324"/>
        <end position="347"/>
    </location>
</feature>
<name>A0A3R7CPD7_CLOSI</name>
<evidence type="ECO:0000256" key="5">
    <source>
        <dbReference type="SAM" id="MobiDB-lite"/>
    </source>
</evidence>
<dbReference type="Proteomes" id="UP000286415">
    <property type="component" value="Unassembled WGS sequence"/>
</dbReference>